<keyword evidence="5" id="KW-0238">DNA-binding</keyword>
<evidence type="ECO:0000313" key="9">
    <source>
        <dbReference type="EMBL" id="ADG57932.1"/>
    </source>
</evidence>
<dbReference type="AlphaFoldDB" id="D6MK85"/>
<dbReference type="PANTHER" id="PTHR14493">
    <property type="entry name" value="UNKEMPT FAMILY MEMBER"/>
    <property type="match status" value="1"/>
</dbReference>
<evidence type="ECO:0000256" key="4">
    <source>
        <dbReference type="ARBA" id="ARBA00022833"/>
    </source>
</evidence>
<keyword evidence="4 6" id="KW-0862">Zinc</keyword>
<dbReference type="PROSITE" id="PS50103">
    <property type="entry name" value="ZF_C3H1"/>
    <property type="match status" value="1"/>
</dbReference>
<dbReference type="PANTHER" id="PTHR14493:SF155">
    <property type="entry name" value="ZINC FINGER CCCH DOMAIN-CONTAINING PROTEIN 20"/>
    <property type="match status" value="1"/>
</dbReference>
<evidence type="ECO:0000256" key="6">
    <source>
        <dbReference type="PROSITE-ProRule" id="PRU00723"/>
    </source>
</evidence>
<dbReference type="EMBL" id="GQ165958">
    <property type="protein sequence ID" value="ADG57932.1"/>
    <property type="molecule type" value="mRNA"/>
</dbReference>
<reference evidence="9" key="1">
    <citation type="submission" date="2009-05" db="EMBL/GenBank/DDBJ databases">
        <authorList>
            <person name="Huang M."/>
            <person name="He Q."/>
            <person name="Zhang L."/>
            <person name="Cui S."/>
            <person name="Wang M."/>
            <person name="Zhou Y."/>
        </authorList>
    </citation>
    <scope>NUCLEOTIDE SEQUENCE</scope>
</reference>
<proteinExistence type="evidence at transcript level"/>
<dbReference type="SUPFAM" id="SSF90229">
    <property type="entry name" value="CCCH zinc finger"/>
    <property type="match status" value="1"/>
</dbReference>
<evidence type="ECO:0000256" key="5">
    <source>
        <dbReference type="ARBA" id="ARBA00023125"/>
    </source>
</evidence>
<evidence type="ECO:0000256" key="2">
    <source>
        <dbReference type="ARBA" id="ARBA00022737"/>
    </source>
</evidence>
<dbReference type="GO" id="GO:0003677">
    <property type="term" value="F:DNA binding"/>
    <property type="evidence" value="ECO:0007669"/>
    <property type="project" value="UniProtKB-KW"/>
</dbReference>
<name>D6MK85_9ASPA</name>
<evidence type="ECO:0000256" key="3">
    <source>
        <dbReference type="ARBA" id="ARBA00022771"/>
    </source>
</evidence>
<dbReference type="FunFam" id="3.30.1370.210:FF:000009">
    <property type="entry name" value="Zinc finger CCCH domain-containing protein 66"/>
    <property type="match status" value="1"/>
</dbReference>
<keyword evidence="2" id="KW-0677">Repeat</keyword>
<reference evidence="9" key="2">
    <citation type="journal article" date="2010" name="Genomics">
        <title>Analysis of floral transcription factors from Lycoris longituba.</title>
        <authorList>
            <person name="He Q.L."/>
            <person name="Cui S.J."/>
            <person name="Gu J.L."/>
            <person name="Zhang H."/>
            <person name="Wang M.X."/>
            <person name="Zhou Y."/>
            <person name="Zhang L."/>
            <person name="Huang M.R."/>
        </authorList>
    </citation>
    <scope>NUCLEOTIDE SEQUENCE</scope>
</reference>
<feature type="zinc finger region" description="C3H1-type" evidence="6">
    <location>
        <begin position="80"/>
        <end position="107"/>
    </location>
</feature>
<keyword evidence="1 6" id="KW-0479">Metal-binding</keyword>
<evidence type="ECO:0000256" key="1">
    <source>
        <dbReference type="ARBA" id="ARBA00022723"/>
    </source>
</evidence>
<dbReference type="InterPro" id="IPR000571">
    <property type="entry name" value="Znf_CCCH"/>
</dbReference>
<feature type="non-terminal residue" evidence="9">
    <location>
        <position position="195"/>
    </location>
</feature>
<feature type="region of interest" description="Disordered" evidence="7">
    <location>
        <begin position="147"/>
        <end position="173"/>
    </location>
</feature>
<dbReference type="Gene3D" id="3.30.1370.210">
    <property type="match status" value="1"/>
</dbReference>
<evidence type="ECO:0000256" key="7">
    <source>
        <dbReference type="SAM" id="MobiDB-lite"/>
    </source>
</evidence>
<dbReference type="InterPro" id="IPR036855">
    <property type="entry name" value="Znf_CCCH_sf"/>
</dbReference>
<dbReference type="InterPro" id="IPR045234">
    <property type="entry name" value="Unkempt-like"/>
</dbReference>
<keyword evidence="3 6" id="KW-0863">Zinc-finger</keyword>
<protein>
    <submittedName>
        <fullName evidence="9">Transcription factor</fullName>
    </submittedName>
</protein>
<dbReference type="SMART" id="SM00356">
    <property type="entry name" value="ZnF_C3H1"/>
    <property type="match status" value="2"/>
</dbReference>
<sequence length="195" mass="22534">TRKKRKMLHINPRSIQIPQSGLFDCDDIVDSNDLYSSDEFRMYDFKVRRCARGRAHDWTDCPYAHPGEKARRRDPRKFHYAGTPCPDFKKDGHCDKADGCEFAHGVFESWLHPQRYRTQACKDGLDCRRRVCFFAHTPEQLRVVSPKKSSIDTYDGSPMRRMKNGSSNGLFMDSSPKSILAPWAEYEISPPVSPD</sequence>
<dbReference type="InterPro" id="IPR057444">
    <property type="entry name" value="Znf-CCCH_AtC3H23-like"/>
</dbReference>
<accession>D6MK85</accession>
<dbReference type="GO" id="GO:0008270">
    <property type="term" value="F:zinc ion binding"/>
    <property type="evidence" value="ECO:0007669"/>
    <property type="project" value="UniProtKB-KW"/>
</dbReference>
<feature type="non-terminal residue" evidence="9">
    <location>
        <position position="1"/>
    </location>
</feature>
<dbReference type="SMR" id="D6MK85"/>
<evidence type="ECO:0000259" key="8">
    <source>
        <dbReference type="PROSITE" id="PS50103"/>
    </source>
</evidence>
<organism evidence="9">
    <name type="scientific">Lycoris longituba</name>
    <dbReference type="NCBI Taxonomy" id="272140"/>
    <lineage>
        <taxon>Eukaryota</taxon>
        <taxon>Viridiplantae</taxon>
        <taxon>Streptophyta</taxon>
        <taxon>Embryophyta</taxon>
        <taxon>Tracheophyta</taxon>
        <taxon>Spermatophyta</taxon>
        <taxon>Magnoliopsida</taxon>
        <taxon>Liliopsida</taxon>
        <taxon>Asparagales</taxon>
        <taxon>Amaryllidaceae</taxon>
        <taxon>Amaryllidoideae</taxon>
        <taxon>Lycoris</taxon>
    </lineage>
</organism>
<feature type="domain" description="C3H1-type" evidence="8">
    <location>
        <begin position="80"/>
        <end position="107"/>
    </location>
</feature>
<dbReference type="Pfam" id="PF25512">
    <property type="entry name" value="zf-CCCH_AtC3H23"/>
    <property type="match status" value="1"/>
</dbReference>